<evidence type="ECO:0000256" key="2">
    <source>
        <dbReference type="SAM" id="SignalP"/>
    </source>
</evidence>
<accession>A0ABU5FD53</accession>
<name>A0ABU5FD53_9BACT</name>
<dbReference type="InterPro" id="IPR014044">
    <property type="entry name" value="CAP_dom"/>
</dbReference>
<dbReference type="Pfam" id="PF00188">
    <property type="entry name" value="CAP"/>
    <property type="match status" value="1"/>
</dbReference>
<keyword evidence="2" id="KW-0732">Signal</keyword>
<dbReference type="PANTHER" id="PTHR31157">
    <property type="entry name" value="SCP DOMAIN-CONTAINING PROTEIN"/>
    <property type="match status" value="1"/>
</dbReference>
<evidence type="ECO:0000313" key="4">
    <source>
        <dbReference type="EMBL" id="MDY3563741.1"/>
    </source>
</evidence>
<dbReference type="SUPFAM" id="SSF55797">
    <property type="entry name" value="PR-1-like"/>
    <property type="match status" value="1"/>
</dbReference>
<evidence type="ECO:0000313" key="5">
    <source>
        <dbReference type="Proteomes" id="UP001272242"/>
    </source>
</evidence>
<dbReference type="InterPro" id="IPR035940">
    <property type="entry name" value="CAP_sf"/>
</dbReference>
<feature type="domain" description="SCP" evidence="3">
    <location>
        <begin position="40"/>
        <end position="154"/>
    </location>
</feature>
<feature type="signal peptide" evidence="2">
    <location>
        <begin position="1"/>
        <end position="18"/>
    </location>
</feature>
<dbReference type="Proteomes" id="UP001272242">
    <property type="component" value="Unassembled WGS sequence"/>
</dbReference>
<dbReference type="Gene3D" id="3.40.33.10">
    <property type="entry name" value="CAP"/>
    <property type="match status" value="1"/>
</dbReference>
<comment type="caution">
    <text evidence="4">The sequence shown here is derived from an EMBL/GenBank/DDBJ whole genome shotgun (WGS) entry which is preliminary data.</text>
</comment>
<reference evidence="5" key="1">
    <citation type="journal article" date="2023" name="Mar. Drugs">
        <title>Gemmata algarum, a Novel Planctomycete Isolated from an Algal Mat, Displays Antimicrobial Activity.</title>
        <authorList>
            <person name="Kumar G."/>
            <person name="Kallscheuer N."/>
            <person name="Kashif M."/>
            <person name="Ahamad S."/>
            <person name="Jagadeeshwari U."/>
            <person name="Pannikurungottu S."/>
            <person name="Haufschild T."/>
            <person name="Kabuu M."/>
            <person name="Sasikala C."/>
            <person name="Jogler C."/>
            <person name="Ramana C."/>
        </authorList>
    </citation>
    <scope>NUCLEOTIDE SEQUENCE [LARGE SCALE GENOMIC DNA]</scope>
    <source>
        <strain evidence="5">JC673</strain>
    </source>
</reference>
<gene>
    <name evidence="4" type="ORF">R5W23_005357</name>
</gene>
<evidence type="ECO:0000259" key="3">
    <source>
        <dbReference type="Pfam" id="PF00188"/>
    </source>
</evidence>
<organism evidence="4 5">
    <name type="scientific">Gemmata algarum</name>
    <dbReference type="NCBI Taxonomy" id="2975278"/>
    <lineage>
        <taxon>Bacteria</taxon>
        <taxon>Pseudomonadati</taxon>
        <taxon>Planctomycetota</taxon>
        <taxon>Planctomycetia</taxon>
        <taxon>Gemmatales</taxon>
        <taxon>Gemmataceae</taxon>
        <taxon>Gemmata</taxon>
    </lineage>
</organism>
<protein>
    <submittedName>
        <fullName evidence="4">CAP domain-containing protein</fullName>
    </submittedName>
</protein>
<evidence type="ECO:0000256" key="1">
    <source>
        <dbReference type="SAM" id="MobiDB-lite"/>
    </source>
</evidence>
<dbReference type="PANTHER" id="PTHR31157:SF1">
    <property type="entry name" value="SCP DOMAIN-CONTAINING PROTEIN"/>
    <property type="match status" value="1"/>
</dbReference>
<dbReference type="RefSeq" id="WP_320689886.1">
    <property type="nucleotide sequence ID" value="NZ_JAXBLV010000248.1"/>
</dbReference>
<feature type="compositionally biased region" description="Basic and acidic residues" evidence="1">
    <location>
        <begin position="42"/>
        <end position="53"/>
    </location>
</feature>
<sequence>MSRFTALLLASATALVMAADEKKDDPGAPKLTEAESALVEKTNAERRKADRNPLKPNAKLMDAARNHAADMAAQDKLEHVLDEKTPADRVAAAGYKPQLVGENIAWNAKDAAGVVAEWMDSPTHRDNILRAEYTEIGVAVAKNKRGEPYWVQVFGKP</sequence>
<keyword evidence="5" id="KW-1185">Reference proteome</keyword>
<dbReference type="CDD" id="cd05379">
    <property type="entry name" value="CAP_bacterial"/>
    <property type="match status" value="1"/>
</dbReference>
<proteinExistence type="predicted"/>
<feature type="chain" id="PRO_5047337675" evidence="2">
    <location>
        <begin position="19"/>
        <end position="157"/>
    </location>
</feature>
<dbReference type="EMBL" id="JAXBLV010000248">
    <property type="protein sequence ID" value="MDY3563741.1"/>
    <property type="molecule type" value="Genomic_DNA"/>
</dbReference>
<feature type="region of interest" description="Disordered" evidence="1">
    <location>
        <begin position="20"/>
        <end position="53"/>
    </location>
</feature>